<gene>
    <name evidence="1" type="ORF">CYCCA115_LOCUS15273</name>
</gene>
<proteinExistence type="predicted"/>
<keyword evidence="2" id="KW-1185">Reference proteome</keyword>
<name>A0AAD2JIY4_9STRA</name>
<sequence length="113" mass="13631">MALRLAATKRIPNNTIIALEQQQRGYWQEVVRVRRDRKGKVKHEDPGLVVNRFQEQRRSDGEGLLALHSYNDKHEKAWMKRKRLQEKRRYDFDKKHVMDLAKYIQFVQDNKGK</sequence>
<dbReference type="Proteomes" id="UP001295423">
    <property type="component" value="Unassembled WGS sequence"/>
</dbReference>
<accession>A0AAD2JIY4</accession>
<organism evidence="1 2">
    <name type="scientific">Cylindrotheca closterium</name>
    <dbReference type="NCBI Taxonomy" id="2856"/>
    <lineage>
        <taxon>Eukaryota</taxon>
        <taxon>Sar</taxon>
        <taxon>Stramenopiles</taxon>
        <taxon>Ochrophyta</taxon>
        <taxon>Bacillariophyta</taxon>
        <taxon>Bacillariophyceae</taxon>
        <taxon>Bacillariophycidae</taxon>
        <taxon>Bacillariales</taxon>
        <taxon>Bacillariaceae</taxon>
        <taxon>Cylindrotheca</taxon>
    </lineage>
</organism>
<dbReference type="EMBL" id="CAKOGP040001869">
    <property type="protein sequence ID" value="CAJ1954682.1"/>
    <property type="molecule type" value="Genomic_DNA"/>
</dbReference>
<evidence type="ECO:0000313" key="2">
    <source>
        <dbReference type="Proteomes" id="UP001295423"/>
    </source>
</evidence>
<comment type="caution">
    <text evidence="1">The sequence shown here is derived from an EMBL/GenBank/DDBJ whole genome shotgun (WGS) entry which is preliminary data.</text>
</comment>
<evidence type="ECO:0000313" key="1">
    <source>
        <dbReference type="EMBL" id="CAJ1954682.1"/>
    </source>
</evidence>
<reference evidence="1" key="1">
    <citation type="submission" date="2023-08" db="EMBL/GenBank/DDBJ databases">
        <authorList>
            <person name="Audoor S."/>
            <person name="Bilcke G."/>
        </authorList>
    </citation>
    <scope>NUCLEOTIDE SEQUENCE</scope>
</reference>
<dbReference type="AlphaFoldDB" id="A0AAD2JIY4"/>
<protein>
    <submittedName>
        <fullName evidence="1">Uncharacterized protein</fullName>
    </submittedName>
</protein>